<sequence length="174" mass="19760">MVINENPTPSRLIICDAAAKEWKNVKKMKEPEIDNIIKKYLAMPLKMQAHFRSTASSQQKPPKISKVQKTPLQIPQTFDVEEIRSNASAQKQAANSKVAVEKKIKELEAHKHEMHPSARGRPKKNQSKNSESVVEAMIITNATTLEDFSILLLQQNENCFLVDNFRECASDIEF</sequence>
<gene>
    <name evidence="2" type="ORF">GMARGA_LOCUS19673</name>
</gene>
<dbReference type="Proteomes" id="UP000789901">
    <property type="component" value="Unassembled WGS sequence"/>
</dbReference>
<evidence type="ECO:0000256" key="1">
    <source>
        <dbReference type="SAM" id="MobiDB-lite"/>
    </source>
</evidence>
<dbReference type="EMBL" id="CAJVQB010016592">
    <property type="protein sequence ID" value="CAG8780615.1"/>
    <property type="molecule type" value="Genomic_DNA"/>
</dbReference>
<evidence type="ECO:0000313" key="3">
    <source>
        <dbReference type="Proteomes" id="UP000789901"/>
    </source>
</evidence>
<evidence type="ECO:0000313" key="2">
    <source>
        <dbReference type="EMBL" id="CAG8780615.1"/>
    </source>
</evidence>
<reference evidence="2 3" key="1">
    <citation type="submission" date="2021-06" db="EMBL/GenBank/DDBJ databases">
        <authorList>
            <person name="Kallberg Y."/>
            <person name="Tangrot J."/>
            <person name="Rosling A."/>
        </authorList>
    </citation>
    <scope>NUCLEOTIDE SEQUENCE [LARGE SCALE GENOMIC DNA]</scope>
    <source>
        <strain evidence="2 3">120-4 pot B 10/14</strain>
    </source>
</reference>
<accession>A0ABN7VJY8</accession>
<feature type="region of interest" description="Disordered" evidence="1">
    <location>
        <begin position="109"/>
        <end position="129"/>
    </location>
</feature>
<organism evidence="2 3">
    <name type="scientific">Gigaspora margarita</name>
    <dbReference type="NCBI Taxonomy" id="4874"/>
    <lineage>
        <taxon>Eukaryota</taxon>
        <taxon>Fungi</taxon>
        <taxon>Fungi incertae sedis</taxon>
        <taxon>Mucoromycota</taxon>
        <taxon>Glomeromycotina</taxon>
        <taxon>Glomeromycetes</taxon>
        <taxon>Diversisporales</taxon>
        <taxon>Gigasporaceae</taxon>
        <taxon>Gigaspora</taxon>
    </lineage>
</organism>
<proteinExistence type="predicted"/>
<protein>
    <submittedName>
        <fullName evidence="2">37122_t:CDS:1</fullName>
    </submittedName>
</protein>
<name>A0ABN7VJY8_GIGMA</name>
<comment type="caution">
    <text evidence="2">The sequence shown here is derived from an EMBL/GenBank/DDBJ whole genome shotgun (WGS) entry which is preliminary data.</text>
</comment>
<keyword evidence="3" id="KW-1185">Reference proteome</keyword>